<gene>
    <name evidence="1" type="ORF">GMRT_10034</name>
</gene>
<dbReference type="Proteomes" id="UP000315496">
    <property type="component" value="Chromosome 2"/>
</dbReference>
<reference evidence="1 2" key="1">
    <citation type="submission" date="2019-05" db="EMBL/GenBank/DDBJ databases">
        <title>The compact genome of Giardia muris reveals important steps in the evolution of intestinal protozoan parasites.</title>
        <authorList>
            <person name="Xu F."/>
            <person name="Jimenez-Gonzalez A."/>
            <person name="Einarsson E."/>
            <person name="Astvaldsson A."/>
            <person name="Peirasmaki D."/>
            <person name="Eckmann L."/>
            <person name="Andersson J.O."/>
            <person name="Svard S.G."/>
            <person name="Jerlstrom-Hultqvist J."/>
        </authorList>
    </citation>
    <scope>NUCLEOTIDE SEQUENCE [LARGE SCALE GENOMIC DNA]</scope>
    <source>
        <strain evidence="1 2">Roberts-Thomson</strain>
    </source>
</reference>
<organism evidence="1 2">
    <name type="scientific">Giardia muris</name>
    <dbReference type="NCBI Taxonomy" id="5742"/>
    <lineage>
        <taxon>Eukaryota</taxon>
        <taxon>Metamonada</taxon>
        <taxon>Diplomonadida</taxon>
        <taxon>Hexamitidae</taxon>
        <taxon>Giardiinae</taxon>
        <taxon>Giardia</taxon>
    </lineage>
</organism>
<dbReference type="VEuPathDB" id="GiardiaDB:GMRT_10034"/>
<comment type="caution">
    <text evidence="1">The sequence shown here is derived from an EMBL/GenBank/DDBJ whole genome shotgun (WGS) entry which is preliminary data.</text>
</comment>
<evidence type="ECO:0000313" key="2">
    <source>
        <dbReference type="Proteomes" id="UP000315496"/>
    </source>
</evidence>
<dbReference type="EMBL" id="VDLU01000002">
    <property type="protein sequence ID" value="TNJ28048.1"/>
    <property type="molecule type" value="Genomic_DNA"/>
</dbReference>
<dbReference type="AlphaFoldDB" id="A0A4Z1SWZ2"/>
<proteinExistence type="predicted"/>
<name>A0A4Z1SWZ2_GIAMU</name>
<accession>A0A4Z1SWZ2</accession>
<protein>
    <submittedName>
        <fullName evidence="1">Uncharacterized protein</fullName>
    </submittedName>
</protein>
<evidence type="ECO:0000313" key="1">
    <source>
        <dbReference type="EMBL" id="TNJ28048.1"/>
    </source>
</evidence>
<sequence length="190" mass="22007">MSGFGYVDRREQMENMICYKYCGVPDTRVQYDGPFSQRKIRRSMALRNRETLDCTLDELFPVRGKTEYCPTTRARTSPSLYLTRETLNAMIPPLPPTRAFSGVSEREVRTYDETSPPSSVDTDEHLFKRALRREDLTSRMERAELRARTFHDGACETTINFNTLVMQDAPLIAKRREVKSATGLTTRRHK</sequence>
<keyword evidence="2" id="KW-1185">Reference proteome</keyword>